<sequence>MSKGDMSCRPASLKFTIDNILNLKQNKESDAHHAKQLTESSNKNYFQRRIEDHGVQSRNETNEKDETNTDCYTASAHAIAVCTEDAIKIINTCPRTDSIDSCGDVAPLGQPPDFLTLLATGALRTQGHPLSPRTMLSKPGGLG</sequence>
<reference evidence="2" key="1">
    <citation type="journal article" date="2023" name="Science">
        <title>Genome structures resolve the early diversification of teleost fishes.</title>
        <authorList>
            <person name="Parey E."/>
            <person name="Louis A."/>
            <person name="Montfort J."/>
            <person name="Bouchez O."/>
            <person name="Roques C."/>
            <person name="Iampietro C."/>
            <person name="Lluch J."/>
            <person name="Castinel A."/>
            <person name="Donnadieu C."/>
            <person name="Desvignes T."/>
            <person name="Floi Bucao C."/>
            <person name="Jouanno E."/>
            <person name="Wen M."/>
            <person name="Mejri S."/>
            <person name="Dirks R."/>
            <person name="Jansen H."/>
            <person name="Henkel C."/>
            <person name="Chen W.J."/>
            <person name="Zahm M."/>
            <person name="Cabau C."/>
            <person name="Klopp C."/>
            <person name="Thompson A.W."/>
            <person name="Robinson-Rechavi M."/>
            <person name="Braasch I."/>
            <person name="Lecointre G."/>
            <person name="Bobe J."/>
            <person name="Postlethwait J.H."/>
            <person name="Berthelot C."/>
            <person name="Roest Crollius H."/>
            <person name="Guiguen Y."/>
        </authorList>
    </citation>
    <scope>NUCLEOTIDE SEQUENCE</scope>
    <source>
        <strain evidence="2">WJC10195</strain>
    </source>
</reference>
<keyword evidence="3" id="KW-1185">Reference proteome</keyword>
<comment type="caution">
    <text evidence="2">The sequence shown here is derived from an EMBL/GenBank/DDBJ whole genome shotgun (WGS) entry which is preliminary data.</text>
</comment>
<evidence type="ECO:0000313" key="3">
    <source>
        <dbReference type="Proteomes" id="UP001152622"/>
    </source>
</evidence>
<evidence type="ECO:0000256" key="1">
    <source>
        <dbReference type="SAM" id="MobiDB-lite"/>
    </source>
</evidence>
<organism evidence="2 3">
    <name type="scientific">Synaphobranchus kaupii</name>
    <name type="common">Kaup's arrowtooth eel</name>
    <dbReference type="NCBI Taxonomy" id="118154"/>
    <lineage>
        <taxon>Eukaryota</taxon>
        <taxon>Metazoa</taxon>
        <taxon>Chordata</taxon>
        <taxon>Craniata</taxon>
        <taxon>Vertebrata</taxon>
        <taxon>Euteleostomi</taxon>
        <taxon>Actinopterygii</taxon>
        <taxon>Neopterygii</taxon>
        <taxon>Teleostei</taxon>
        <taxon>Anguilliformes</taxon>
        <taxon>Synaphobranchidae</taxon>
        <taxon>Synaphobranchus</taxon>
    </lineage>
</organism>
<proteinExistence type="predicted"/>
<name>A0A9Q1EN99_SYNKA</name>
<dbReference type="EMBL" id="JAINUF010000015">
    <property type="protein sequence ID" value="KAJ8341872.1"/>
    <property type="molecule type" value="Genomic_DNA"/>
</dbReference>
<gene>
    <name evidence="2" type="ORF">SKAU_G00341630</name>
</gene>
<dbReference type="OrthoDB" id="6159439at2759"/>
<dbReference type="AlphaFoldDB" id="A0A9Q1EN99"/>
<feature type="compositionally biased region" description="Basic and acidic residues" evidence="1">
    <location>
        <begin position="48"/>
        <end position="66"/>
    </location>
</feature>
<feature type="region of interest" description="Disordered" evidence="1">
    <location>
        <begin position="28"/>
        <end position="66"/>
    </location>
</feature>
<dbReference type="Proteomes" id="UP001152622">
    <property type="component" value="Chromosome 15"/>
</dbReference>
<evidence type="ECO:0000313" key="2">
    <source>
        <dbReference type="EMBL" id="KAJ8341872.1"/>
    </source>
</evidence>
<protein>
    <submittedName>
        <fullName evidence="2">Uncharacterized protein</fullName>
    </submittedName>
</protein>
<accession>A0A9Q1EN99</accession>